<evidence type="ECO:0000313" key="1">
    <source>
        <dbReference type="EMBL" id="OGE64281.1"/>
    </source>
</evidence>
<organism evidence="1 2">
    <name type="scientific">Candidatus Daviesbacteria bacterium RIFCSPLOWO2_02_FULL_36_7</name>
    <dbReference type="NCBI Taxonomy" id="1797792"/>
    <lineage>
        <taxon>Bacteria</taxon>
        <taxon>Candidatus Daviesiibacteriota</taxon>
    </lineage>
</organism>
<gene>
    <name evidence="1" type="ORF">A3I48_00850</name>
</gene>
<dbReference type="InterPro" id="IPR013783">
    <property type="entry name" value="Ig-like_fold"/>
</dbReference>
<dbReference type="AlphaFoldDB" id="A0A1F5MFY7"/>
<dbReference type="SUPFAM" id="SSF51445">
    <property type="entry name" value="(Trans)glycosidases"/>
    <property type="match status" value="1"/>
</dbReference>
<evidence type="ECO:0000313" key="2">
    <source>
        <dbReference type="Proteomes" id="UP000178859"/>
    </source>
</evidence>
<dbReference type="EMBL" id="MFDT01000071">
    <property type="protein sequence ID" value="OGE64281.1"/>
    <property type="molecule type" value="Genomic_DNA"/>
</dbReference>
<comment type="caution">
    <text evidence="1">The sequence shown here is derived from an EMBL/GenBank/DDBJ whole genome shotgun (WGS) entry which is preliminary data.</text>
</comment>
<evidence type="ECO:0008006" key="3">
    <source>
        <dbReference type="Google" id="ProtNLM"/>
    </source>
</evidence>
<sequence>MILNITRNKPKYQVRVFTLVLFVLLSTVYCSLHPVYAIVDPLAVPNNKFGIHIIQATPDESSPAASLVNANGDWGYITVLVESKDRNHDKWQEFFNDLRRRHLIPLVRLATQPEGNFWKLPYEGEEQAWADFLDALNWPTKNRYVIIYNEPNHAKEWGNFVDAISYAKILDKTITALKNKNQDFFVLNAGFDASAPARFPEHEDQLTFMKQMNNAVPDIFGKLDGWVSHSYPNPAFAGSPDAVGRGTVRTFLWEMQQLKNLGVTKNLPVFITETGWKHAEGLNYDRNLPNVDTVASYYRNAFEDAWNISRIVAVTPFLLSYQEAPFDHFSFKKMTGEQQNEKIIGVQYPNTQYYSMYQVLQELPKVTGKPIQETKAELTKGEIYSSIVAGETYSISLSFKNTGQSIWNDRNQVKLVTLEGGRELGIADIDLPKDKKIEPGQEYTFSLNLKAPQSGTFKVSLNLLDGDKHFDSESVEFITAVKSPVILKIVSALGWKKDFAGSYILKVKGPNGESAQDINLDKTGISTGIEARYLLPDYSFEFTLEKPFYKQKSLNQKVYAGVNTLDFGSLQPDLVSALLRPAEFWKLLPFSN</sequence>
<dbReference type="Proteomes" id="UP000178859">
    <property type="component" value="Unassembled WGS sequence"/>
</dbReference>
<dbReference type="InterPro" id="IPR017853">
    <property type="entry name" value="GH"/>
</dbReference>
<name>A0A1F5MFY7_9BACT</name>
<proteinExistence type="predicted"/>
<accession>A0A1F5MFY7</accession>
<dbReference type="Gene3D" id="3.20.20.80">
    <property type="entry name" value="Glycosidases"/>
    <property type="match status" value="1"/>
</dbReference>
<protein>
    <recommendedName>
        <fullName evidence="3">Asl1-like glycosyl hydrolase catalytic domain-containing protein</fullName>
    </recommendedName>
</protein>
<reference evidence="1 2" key="1">
    <citation type="journal article" date="2016" name="Nat. Commun.">
        <title>Thousands of microbial genomes shed light on interconnected biogeochemical processes in an aquifer system.</title>
        <authorList>
            <person name="Anantharaman K."/>
            <person name="Brown C.T."/>
            <person name="Hug L.A."/>
            <person name="Sharon I."/>
            <person name="Castelle C.J."/>
            <person name="Probst A.J."/>
            <person name="Thomas B.C."/>
            <person name="Singh A."/>
            <person name="Wilkins M.J."/>
            <person name="Karaoz U."/>
            <person name="Brodie E.L."/>
            <person name="Williams K.H."/>
            <person name="Hubbard S.S."/>
            <person name="Banfield J.F."/>
        </authorList>
    </citation>
    <scope>NUCLEOTIDE SEQUENCE [LARGE SCALE GENOMIC DNA]</scope>
</reference>
<dbReference type="Gene3D" id="2.60.40.10">
    <property type="entry name" value="Immunoglobulins"/>
    <property type="match status" value="1"/>
</dbReference>